<sequence length="144" mass="16824">MSMIARLFGVDKVMNFVEIVKSNGGIKSSMKKLYLYDSLKVGELVGEDRNGNKYYQNNKYFYGSNRWVEYNPKVHLEYDGSMIPAEWFGWMHYKTDDPPTVKPPVKYEWMKEHEMNNSGTNKAYTPYSTTKPKIQSWVPPKSSN</sequence>
<reference evidence="4" key="1">
    <citation type="submission" date="2009-03" db="EMBL/GenBank/DDBJ databases">
        <title>Caligus rogercresseyi ESTs and full-length cDNAs.</title>
        <authorList>
            <person name="Yasuike M."/>
            <person name="von Schalburg K."/>
            <person name="Cooper G."/>
            <person name="Leong J."/>
            <person name="Jones S.R.M."/>
            <person name="Koop B.F."/>
        </authorList>
    </citation>
    <scope>NUCLEOTIDE SEQUENCE</scope>
    <source>
        <tissue evidence="4">Whole tissue</tissue>
    </source>
</reference>
<protein>
    <recommendedName>
        <fullName evidence="2">NADH dehydrogenase [ubiquinone] 1 alpha subcomplex subunit 12</fullName>
    </recommendedName>
</protein>
<gene>
    <name evidence="4" type="primary">NDUAC</name>
</gene>
<organism evidence="4">
    <name type="scientific">Caligus rogercresseyi</name>
    <name type="common">Sea louse</name>
    <dbReference type="NCBI Taxonomy" id="217165"/>
    <lineage>
        <taxon>Eukaryota</taxon>
        <taxon>Metazoa</taxon>
        <taxon>Ecdysozoa</taxon>
        <taxon>Arthropoda</taxon>
        <taxon>Crustacea</taxon>
        <taxon>Multicrustacea</taxon>
        <taxon>Hexanauplia</taxon>
        <taxon>Copepoda</taxon>
        <taxon>Siphonostomatoida</taxon>
        <taxon>Caligidae</taxon>
        <taxon>Caligus</taxon>
    </lineage>
</organism>
<dbReference type="GO" id="GO:0006979">
    <property type="term" value="P:response to oxidative stress"/>
    <property type="evidence" value="ECO:0007669"/>
    <property type="project" value="TreeGrafter"/>
</dbReference>
<keyword evidence="2" id="KW-0249">Electron transport</keyword>
<comment type="subcellular location">
    <subcellularLocation>
        <location evidence="2">Mitochondrion inner membrane</location>
        <topology evidence="2">Peripheral membrane protein</topology>
        <orientation evidence="2">Matrix side</orientation>
    </subcellularLocation>
</comment>
<comment type="similarity">
    <text evidence="1 2">Belongs to the complex I NDUFA12 subunit family.</text>
</comment>
<feature type="region of interest" description="Disordered" evidence="3">
    <location>
        <begin position="119"/>
        <end position="144"/>
    </location>
</feature>
<keyword evidence="2" id="KW-0813">Transport</keyword>
<evidence type="ECO:0000256" key="2">
    <source>
        <dbReference type="RuleBase" id="RU363103"/>
    </source>
</evidence>
<dbReference type="Pfam" id="PF05071">
    <property type="entry name" value="NDUFA12"/>
    <property type="match status" value="1"/>
</dbReference>
<comment type="function">
    <text evidence="2">Accessory subunit of the mitochondrial membrane respiratory chain NADH dehydrogenase (Complex I), that is believed not to be involved in catalysis. Complex I functions in the transfer of electrons from NADH to the respiratory chain. The immediate electron acceptor for the enzyme is believed to be ubiquinone.</text>
</comment>
<evidence type="ECO:0000256" key="3">
    <source>
        <dbReference type="SAM" id="MobiDB-lite"/>
    </source>
</evidence>
<keyword evidence="2" id="KW-0472">Membrane</keyword>
<dbReference type="AlphaFoldDB" id="C1BMZ8"/>
<dbReference type="PANTHER" id="PTHR12910:SF2">
    <property type="entry name" value="NADH DEHYDROGENASE [UBIQUINONE] 1 ALPHA SUBCOMPLEX SUBUNIT 12"/>
    <property type="match status" value="1"/>
</dbReference>
<dbReference type="InterPro" id="IPR007763">
    <property type="entry name" value="NDUFA12"/>
</dbReference>
<dbReference type="GO" id="GO:0045271">
    <property type="term" value="C:respiratory chain complex I"/>
    <property type="evidence" value="ECO:0007669"/>
    <property type="project" value="InterPro"/>
</dbReference>
<feature type="compositionally biased region" description="Polar residues" evidence="3">
    <location>
        <begin position="119"/>
        <end position="133"/>
    </location>
</feature>
<keyword evidence="2" id="KW-0999">Mitochondrion inner membrane</keyword>
<keyword evidence="2" id="KW-0679">Respiratory chain</keyword>
<name>C1BMZ8_CALRO</name>
<evidence type="ECO:0000313" key="4">
    <source>
        <dbReference type="EMBL" id="ACO10401.1"/>
    </source>
</evidence>
<accession>C1BMZ8</accession>
<keyword evidence="2" id="KW-0496">Mitochondrion</keyword>
<comment type="subunit">
    <text evidence="2">Complex I is composed of 45 different subunits.</text>
</comment>
<evidence type="ECO:0000256" key="1">
    <source>
        <dbReference type="ARBA" id="ARBA00007355"/>
    </source>
</evidence>
<dbReference type="EMBL" id="BT075977">
    <property type="protein sequence ID" value="ACO10401.1"/>
    <property type="molecule type" value="mRNA"/>
</dbReference>
<dbReference type="GO" id="GO:0005743">
    <property type="term" value="C:mitochondrial inner membrane"/>
    <property type="evidence" value="ECO:0007669"/>
    <property type="project" value="UniProtKB-SubCell"/>
</dbReference>
<dbReference type="PANTHER" id="PTHR12910">
    <property type="entry name" value="NADH-UBIQUINONE OXIDOREDUCTASE SUBUNIT B17.2"/>
    <property type="match status" value="1"/>
</dbReference>
<proteinExistence type="evidence at transcript level"/>